<gene>
    <name evidence="2" type="ORF">C7452_0681</name>
</gene>
<feature type="transmembrane region" description="Helical" evidence="1">
    <location>
        <begin position="30"/>
        <end position="54"/>
    </location>
</feature>
<dbReference type="Proteomes" id="UP000256864">
    <property type="component" value="Unassembled WGS sequence"/>
</dbReference>
<organism evidence="2 3">
    <name type="scientific">Methanothermobacter defluvii</name>
    <dbReference type="NCBI Taxonomy" id="49339"/>
    <lineage>
        <taxon>Archaea</taxon>
        <taxon>Methanobacteriati</taxon>
        <taxon>Methanobacteriota</taxon>
        <taxon>Methanomada group</taxon>
        <taxon>Methanobacteria</taxon>
        <taxon>Methanobacteriales</taxon>
        <taxon>Methanobacteriaceae</taxon>
        <taxon>Methanothermobacter</taxon>
    </lineage>
</organism>
<name>A0A371NDT0_9EURY</name>
<keyword evidence="1" id="KW-0472">Membrane</keyword>
<proteinExistence type="predicted"/>
<evidence type="ECO:0000313" key="2">
    <source>
        <dbReference type="EMBL" id="REE28661.1"/>
    </source>
</evidence>
<keyword evidence="3" id="KW-1185">Reference proteome</keyword>
<evidence type="ECO:0000313" key="3">
    <source>
        <dbReference type="Proteomes" id="UP000256864"/>
    </source>
</evidence>
<comment type="caution">
    <text evidence="2">The sequence shown here is derived from an EMBL/GenBank/DDBJ whole genome shotgun (WGS) entry which is preliminary data.</text>
</comment>
<evidence type="ECO:0000256" key="1">
    <source>
        <dbReference type="SAM" id="Phobius"/>
    </source>
</evidence>
<keyword evidence="1" id="KW-1133">Transmembrane helix</keyword>
<accession>A0A371NDT0</accession>
<sequence length="60" mass="6964">MAPLSYYHICVDTMDIVICNIIYKFINIYILFVVVIVIIFSGKIFIGVVSIFYLKEVEII</sequence>
<protein>
    <submittedName>
        <fullName evidence="2">Uncharacterized protein</fullName>
    </submittedName>
</protein>
<reference evidence="2 3" key="1">
    <citation type="submission" date="2018-07" db="EMBL/GenBank/DDBJ databases">
        <title>Genomic Encyclopedia of Type Strains, Phase IV (KMG-IV): sequencing the most valuable type-strain genomes for metagenomic binning, comparative biology and taxonomic classification.</title>
        <authorList>
            <person name="Goeker M."/>
        </authorList>
    </citation>
    <scope>NUCLEOTIDE SEQUENCE [LARGE SCALE GENOMIC DNA]</scope>
    <source>
        <strain evidence="2 3">DSM 7466</strain>
    </source>
</reference>
<keyword evidence="1" id="KW-0812">Transmembrane</keyword>
<dbReference type="AlphaFoldDB" id="A0A371NDT0"/>
<dbReference type="EMBL" id="QREL01000001">
    <property type="protein sequence ID" value="REE28661.1"/>
    <property type="molecule type" value="Genomic_DNA"/>
</dbReference>